<protein>
    <submittedName>
        <fullName evidence="1">AP2/B3-like transcriptional factor family protein</fullName>
    </submittedName>
</protein>
<reference evidence="2" key="1">
    <citation type="journal article" date="2019" name="Curr. Biol.">
        <title>Genome Sequence of Striga asiatica Provides Insight into the Evolution of Plant Parasitism.</title>
        <authorList>
            <person name="Yoshida S."/>
            <person name="Kim S."/>
            <person name="Wafula E.K."/>
            <person name="Tanskanen J."/>
            <person name="Kim Y.M."/>
            <person name="Honaas L."/>
            <person name="Yang Z."/>
            <person name="Spallek T."/>
            <person name="Conn C.E."/>
            <person name="Ichihashi Y."/>
            <person name="Cheong K."/>
            <person name="Cui S."/>
            <person name="Der J.P."/>
            <person name="Gundlach H."/>
            <person name="Jiao Y."/>
            <person name="Hori C."/>
            <person name="Ishida J.K."/>
            <person name="Kasahara H."/>
            <person name="Kiba T."/>
            <person name="Kim M.S."/>
            <person name="Koo N."/>
            <person name="Laohavisit A."/>
            <person name="Lee Y.H."/>
            <person name="Lumba S."/>
            <person name="McCourt P."/>
            <person name="Mortimer J.C."/>
            <person name="Mutuku J.M."/>
            <person name="Nomura T."/>
            <person name="Sasaki-Sekimoto Y."/>
            <person name="Seto Y."/>
            <person name="Wang Y."/>
            <person name="Wakatake T."/>
            <person name="Sakakibara H."/>
            <person name="Demura T."/>
            <person name="Yamaguchi S."/>
            <person name="Yoneyama K."/>
            <person name="Manabe R.I."/>
            <person name="Nelson D.C."/>
            <person name="Schulman A.H."/>
            <person name="Timko M.P."/>
            <person name="dePamphilis C.W."/>
            <person name="Choi D."/>
            <person name="Shirasu K."/>
        </authorList>
    </citation>
    <scope>NUCLEOTIDE SEQUENCE [LARGE SCALE GENOMIC DNA]</scope>
    <source>
        <strain evidence="2">cv. UVA1</strain>
    </source>
</reference>
<comment type="caution">
    <text evidence="1">The sequence shown here is derived from an EMBL/GenBank/DDBJ whole genome shotgun (WGS) entry which is preliminary data.</text>
</comment>
<dbReference type="EMBL" id="BKCP01005405">
    <property type="protein sequence ID" value="GER37598.1"/>
    <property type="molecule type" value="Genomic_DNA"/>
</dbReference>
<proteinExistence type="predicted"/>
<gene>
    <name evidence="1" type="ORF">STAS_14014</name>
</gene>
<accession>A0A5A7PYA1</accession>
<name>A0A5A7PYA1_STRAF</name>
<dbReference type="AlphaFoldDB" id="A0A5A7PYA1"/>
<evidence type="ECO:0000313" key="2">
    <source>
        <dbReference type="Proteomes" id="UP000325081"/>
    </source>
</evidence>
<keyword evidence="2" id="KW-1185">Reference proteome</keyword>
<evidence type="ECO:0000313" key="1">
    <source>
        <dbReference type="EMBL" id="GER37598.1"/>
    </source>
</evidence>
<dbReference type="Proteomes" id="UP000325081">
    <property type="component" value="Unassembled WGS sequence"/>
</dbReference>
<sequence length="190" mass="21866">DTYKVLRACTIYNSNEELYVELYVELLSSPTLFGEILSFDFAEERFCPDLIPKPKSDKFPNATVSNGTAYLVEYDSSLAAVFFEYGFGNMVEAEAKGRLHGRKRRLMEKKEMGGVFGVLHWKRHGHFMMDSLFSRFGYGKSAFGPTYPLTQSPSYSYSYSYLWLYDVETRELENLGIRDDCSSLTVFPYV</sequence>
<organism evidence="1 2">
    <name type="scientific">Striga asiatica</name>
    <name type="common">Asiatic witchweed</name>
    <name type="synonym">Buchnera asiatica</name>
    <dbReference type="NCBI Taxonomy" id="4170"/>
    <lineage>
        <taxon>Eukaryota</taxon>
        <taxon>Viridiplantae</taxon>
        <taxon>Streptophyta</taxon>
        <taxon>Embryophyta</taxon>
        <taxon>Tracheophyta</taxon>
        <taxon>Spermatophyta</taxon>
        <taxon>Magnoliopsida</taxon>
        <taxon>eudicotyledons</taxon>
        <taxon>Gunneridae</taxon>
        <taxon>Pentapetalae</taxon>
        <taxon>asterids</taxon>
        <taxon>lamiids</taxon>
        <taxon>Lamiales</taxon>
        <taxon>Orobanchaceae</taxon>
        <taxon>Buchnereae</taxon>
        <taxon>Striga</taxon>
    </lineage>
</organism>
<feature type="non-terminal residue" evidence="1">
    <location>
        <position position="1"/>
    </location>
</feature>